<dbReference type="Gene3D" id="3.40.50.1820">
    <property type="entry name" value="alpha/beta hydrolase"/>
    <property type="match status" value="1"/>
</dbReference>
<proteinExistence type="predicted"/>
<dbReference type="PROSITE" id="PS51257">
    <property type="entry name" value="PROKAR_LIPOPROTEIN"/>
    <property type="match status" value="1"/>
</dbReference>
<comment type="caution">
    <text evidence="2">The sequence shown here is derived from an EMBL/GenBank/DDBJ whole genome shotgun (WGS) entry which is preliminary data.</text>
</comment>
<dbReference type="EMBL" id="BBMR01000019">
    <property type="protein sequence ID" value="GAL23196.1"/>
    <property type="molecule type" value="Genomic_DNA"/>
</dbReference>
<dbReference type="STRING" id="990268.JCM19235_7091"/>
<organism evidence="2 3">
    <name type="scientific">Vibrio maritimus</name>
    <dbReference type="NCBI Taxonomy" id="990268"/>
    <lineage>
        <taxon>Bacteria</taxon>
        <taxon>Pseudomonadati</taxon>
        <taxon>Pseudomonadota</taxon>
        <taxon>Gammaproteobacteria</taxon>
        <taxon>Vibrionales</taxon>
        <taxon>Vibrionaceae</taxon>
        <taxon>Vibrio</taxon>
    </lineage>
</organism>
<evidence type="ECO:0000313" key="2">
    <source>
        <dbReference type="EMBL" id="GAL23196.1"/>
    </source>
</evidence>
<evidence type="ECO:0000259" key="1">
    <source>
        <dbReference type="Pfam" id="PF12697"/>
    </source>
</evidence>
<reference evidence="2 3" key="2">
    <citation type="submission" date="2014-09" db="EMBL/GenBank/DDBJ databases">
        <authorList>
            <consortium name="NBRP consortium"/>
            <person name="Sawabe T."/>
            <person name="Meirelles P."/>
            <person name="Nakanishi M."/>
            <person name="Sayaka M."/>
            <person name="Hattori M."/>
            <person name="Ohkuma M."/>
        </authorList>
    </citation>
    <scope>NUCLEOTIDE SEQUENCE [LARGE SCALE GENOMIC DNA]</scope>
    <source>
        <strain evidence="3">JCM19235</strain>
    </source>
</reference>
<protein>
    <submittedName>
        <fullName evidence="2">Biotin synthesis protein bioH</fullName>
    </submittedName>
</protein>
<reference evidence="2 3" key="1">
    <citation type="submission" date="2014-09" db="EMBL/GenBank/DDBJ databases">
        <title>Vibrio maritimus JCM 19235. (C45) whole genome shotgun sequence.</title>
        <authorList>
            <person name="Sawabe T."/>
            <person name="Meirelles P."/>
            <person name="Nakanishi M."/>
            <person name="Sayaka M."/>
            <person name="Hattori M."/>
            <person name="Ohkuma M."/>
        </authorList>
    </citation>
    <scope>NUCLEOTIDE SEQUENCE [LARGE SCALE GENOMIC DNA]</scope>
    <source>
        <strain evidence="3">JCM19235</strain>
    </source>
</reference>
<dbReference type="Proteomes" id="UP000029228">
    <property type="component" value="Unassembled WGS sequence"/>
</dbReference>
<dbReference type="PANTHER" id="PTHR46438">
    <property type="entry name" value="ALPHA/BETA-HYDROLASES SUPERFAMILY PROTEIN"/>
    <property type="match status" value="1"/>
</dbReference>
<name>A0A090S6L6_9VIBR</name>
<accession>A0A090S6L6</accession>
<dbReference type="Pfam" id="PF12697">
    <property type="entry name" value="Abhydrolase_6"/>
    <property type="match status" value="1"/>
</dbReference>
<dbReference type="InterPro" id="IPR029058">
    <property type="entry name" value="AB_hydrolase_fold"/>
</dbReference>
<evidence type="ECO:0000313" key="3">
    <source>
        <dbReference type="Proteomes" id="UP000029228"/>
    </source>
</evidence>
<dbReference type="SUPFAM" id="SSF53474">
    <property type="entry name" value="alpha/beta-Hydrolases"/>
    <property type="match status" value="1"/>
</dbReference>
<sequence>MSEVAKVHWQTEGQGPDLVLVHGWGMNGAVWSACSRELAKHFTVHTVDLPGYGLSHQVSYQSMPELADMLLEQAPESAIWLGWSLGA</sequence>
<feature type="domain" description="AB hydrolase-1" evidence="1">
    <location>
        <begin position="18"/>
        <end position="87"/>
    </location>
</feature>
<gene>
    <name evidence="2" type="ORF">JCM19235_7091</name>
</gene>
<dbReference type="AlphaFoldDB" id="A0A090S6L6"/>
<dbReference type="InterPro" id="IPR000073">
    <property type="entry name" value="AB_hydrolase_1"/>
</dbReference>
<keyword evidence="3" id="KW-1185">Reference proteome</keyword>